<protein>
    <submittedName>
        <fullName evidence="3">Uncharacterized protein</fullName>
    </submittedName>
</protein>
<comment type="caution">
    <text evidence="3">The sequence shown here is derived from an EMBL/GenBank/DDBJ whole genome shotgun (WGS) entry which is preliminary data.</text>
</comment>
<keyword evidence="1" id="KW-1133">Transmembrane helix</keyword>
<evidence type="ECO:0000256" key="2">
    <source>
        <dbReference type="SAM" id="SignalP"/>
    </source>
</evidence>
<keyword evidence="2" id="KW-0732">Signal</keyword>
<dbReference type="Proteomes" id="UP001500454">
    <property type="component" value="Unassembled WGS sequence"/>
</dbReference>
<dbReference type="PROSITE" id="PS51257">
    <property type="entry name" value="PROKAR_LIPOPROTEIN"/>
    <property type="match status" value="1"/>
</dbReference>
<evidence type="ECO:0000313" key="4">
    <source>
        <dbReference type="Proteomes" id="UP001500454"/>
    </source>
</evidence>
<name>A0ABP8IVB4_9BACT</name>
<gene>
    <name evidence="3" type="ORF">GCM10023186_07750</name>
</gene>
<proteinExistence type="predicted"/>
<evidence type="ECO:0000313" key="3">
    <source>
        <dbReference type="EMBL" id="GAA4375267.1"/>
    </source>
</evidence>
<reference evidence="4" key="1">
    <citation type="journal article" date="2019" name="Int. J. Syst. Evol. Microbiol.">
        <title>The Global Catalogue of Microorganisms (GCM) 10K type strain sequencing project: providing services to taxonomists for standard genome sequencing and annotation.</title>
        <authorList>
            <consortium name="The Broad Institute Genomics Platform"/>
            <consortium name="The Broad Institute Genome Sequencing Center for Infectious Disease"/>
            <person name="Wu L."/>
            <person name="Ma J."/>
        </authorList>
    </citation>
    <scope>NUCLEOTIDE SEQUENCE [LARGE SCALE GENOMIC DNA]</scope>
    <source>
        <strain evidence="4">JCM 17924</strain>
    </source>
</reference>
<keyword evidence="1" id="KW-0472">Membrane</keyword>
<feature type="signal peptide" evidence="2">
    <location>
        <begin position="1"/>
        <end position="18"/>
    </location>
</feature>
<keyword evidence="4" id="KW-1185">Reference proteome</keyword>
<feature type="chain" id="PRO_5045745995" evidence="2">
    <location>
        <begin position="19"/>
        <end position="183"/>
    </location>
</feature>
<accession>A0ABP8IVB4</accession>
<evidence type="ECO:0000256" key="1">
    <source>
        <dbReference type="SAM" id="Phobius"/>
    </source>
</evidence>
<keyword evidence="1" id="KW-0812">Transmembrane</keyword>
<feature type="transmembrane region" description="Helical" evidence="1">
    <location>
        <begin position="147"/>
        <end position="180"/>
    </location>
</feature>
<organism evidence="3 4">
    <name type="scientific">Hymenobacter koreensis</name>
    <dbReference type="NCBI Taxonomy" id="1084523"/>
    <lineage>
        <taxon>Bacteria</taxon>
        <taxon>Pseudomonadati</taxon>
        <taxon>Bacteroidota</taxon>
        <taxon>Cytophagia</taxon>
        <taxon>Cytophagales</taxon>
        <taxon>Hymenobacteraceae</taxon>
        <taxon>Hymenobacter</taxon>
    </lineage>
</organism>
<dbReference type="EMBL" id="BAABHA010000002">
    <property type="protein sequence ID" value="GAA4375267.1"/>
    <property type="molecule type" value="Genomic_DNA"/>
</dbReference>
<sequence>MKHVAKLINKLAFGAVVAASLASCSRGEYAMLPKTSSYHGDAHRAVAVQSAPAAAATATPAEAPAPAAVTAPVAPAARVAPSTAAVTAPRSATAAPAPKLNPVQRMAINKILKKADKLAAKAQVQKHRDVASADDTQAVNRYIKLGIIFLLVGLVVGIVFGLLGYILAIIGVVFLVLGLLEEV</sequence>
<dbReference type="RefSeq" id="WP_345221573.1">
    <property type="nucleotide sequence ID" value="NZ_BAABHA010000002.1"/>
</dbReference>